<dbReference type="EMBL" id="WQPS01000044">
    <property type="protein sequence ID" value="MBT9812364.1"/>
    <property type="molecule type" value="Genomic_DNA"/>
</dbReference>
<feature type="transmembrane region" description="Helical" evidence="9">
    <location>
        <begin position="91"/>
        <end position="112"/>
    </location>
</feature>
<feature type="transmembrane region" description="Helical" evidence="9">
    <location>
        <begin position="132"/>
        <end position="156"/>
    </location>
</feature>
<keyword evidence="6 9" id="KW-1133">Transmembrane helix</keyword>
<keyword evidence="5 9" id="KW-0812">Transmembrane</keyword>
<comment type="similarity">
    <text evidence="8">Belongs to the TRAP transporter small permease family.</text>
</comment>
<evidence type="ECO:0000313" key="12">
    <source>
        <dbReference type="Proteomes" id="UP000708338"/>
    </source>
</evidence>
<comment type="subcellular location">
    <subcellularLocation>
        <location evidence="1">Cell inner membrane</location>
        <topology evidence="1">Multi-pass membrane protein</topology>
    </subcellularLocation>
</comment>
<dbReference type="InterPro" id="IPR007387">
    <property type="entry name" value="TRAP_DctQ"/>
</dbReference>
<feature type="transmembrane region" description="Helical" evidence="9">
    <location>
        <begin position="45"/>
        <end position="63"/>
    </location>
</feature>
<feature type="domain" description="Tripartite ATP-independent periplasmic transporters DctQ component" evidence="10">
    <location>
        <begin position="26"/>
        <end position="153"/>
    </location>
</feature>
<sequence length="173" mass="19580">MKALSSLYRWIVKAEEFCSKLLLVAIIILCFISALARYMNFTVTWSLDLVLLLFSWFAFLACCQSTRRKANLGVDILTRHFSKRLQCGIELFNRFVMLVFMVLMTGCGAYMAQLNWKTKITTLNISNSYITLSLVVGGALISIALIIQVAQDILVLTGRASMEDFTEERGEIQ</sequence>
<feature type="transmembrane region" description="Helical" evidence="9">
    <location>
        <begin position="21"/>
        <end position="39"/>
    </location>
</feature>
<evidence type="ECO:0000313" key="11">
    <source>
        <dbReference type="EMBL" id="MBT9812364.1"/>
    </source>
</evidence>
<evidence type="ECO:0000256" key="3">
    <source>
        <dbReference type="ARBA" id="ARBA00022475"/>
    </source>
</evidence>
<gene>
    <name evidence="11" type="ORF">GPL26_22350</name>
</gene>
<evidence type="ECO:0000256" key="8">
    <source>
        <dbReference type="ARBA" id="ARBA00038436"/>
    </source>
</evidence>
<dbReference type="AlphaFoldDB" id="A0AA41K8V4"/>
<evidence type="ECO:0000256" key="9">
    <source>
        <dbReference type="SAM" id="Phobius"/>
    </source>
</evidence>
<dbReference type="RefSeq" id="WP_007870655.1">
    <property type="nucleotide sequence ID" value="NZ_CABJDD010000012.1"/>
</dbReference>
<keyword evidence="3" id="KW-1003">Cell membrane</keyword>
<comment type="caution">
    <text evidence="11">The sequence shown here is derived from an EMBL/GenBank/DDBJ whole genome shotgun (WGS) entry which is preliminary data.</text>
</comment>
<evidence type="ECO:0000256" key="1">
    <source>
        <dbReference type="ARBA" id="ARBA00004429"/>
    </source>
</evidence>
<proteinExistence type="inferred from homology"/>
<dbReference type="GO" id="GO:0005886">
    <property type="term" value="C:plasma membrane"/>
    <property type="evidence" value="ECO:0007669"/>
    <property type="project" value="UniProtKB-SubCell"/>
</dbReference>
<keyword evidence="7 9" id="KW-0472">Membrane</keyword>
<keyword evidence="2" id="KW-0813">Transport</keyword>
<dbReference type="GO" id="GO:0022857">
    <property type="term" value="F:transmembrane transporter activity"/>
    <property type="evidence" value="ECO:0007669"/>
    <property type="project" value="TreeGrafter"/>
</dbReference>
<reference evidence="11" key="1">
    <citation type="journal article" date="2021" name="Gut Microbes">
        <title>A synthetic consortium of 100 gut commensals modulates the composition and function in a colon model of the microbiome of elderly subjects.</title>
        <authorList>
            <person name="Perez M."/>
            <person name="Ntemiri A."/>
            <person name="Tan H."/>
            <person name="Harris H.M.B."/>
            <person name="Roager H.M."/>
            <person name="Ribiere C."/>
            <person name="O'Toole P.W."/>
        </authorList>
    </citation>
    <scope>NUCLEOTIDE SEQUENCE</scope>
    <source>
        <strain evidence="11">MCC335</strain>
    </source>
</reference>
<organism evidence="11 12">
    <name type="scientific">Enterocloster citroniae</name>
    <dbReference type="NCBI Taxonomy" id="358743"/>
    <lineage>
        <taxon>Bacteria</taxon>
        <taxon>Bacillati</taxon>
        <taxon>Bacillota</taxon>
        <taxon>Clostridia</taxon>
        <taxon>Lachnospirales</taxon>
        <taxon>Lachnospiraceae</taxon>
        <taxon>Enterocloster</taxon>
    </lineage>
</organism>
<accession>A0AA41K8V4</accession>
<evidence type="ECO:0000256" key="6">
    <source>
        <dbReference type="ARBA" id="ARBA00022989"/>
    </source>
</evidence>
<evidence type="ECO:0000256" key="2">
    <source>
        <dbReference type="ARBA" id="ARBA00022448"/>
    </source>
</evidence>
<keyword evidence="4" id="KW-0997">Cell inner membrane</keyword>
<dbReference type="Proteomes" id="UP000708338">
    <property type="component" value="Unassembled WGS sequence"/>
</dbReference>
<evidence type="ECO:0000259" key="10">
    <source>
        <dbReference type="Pfam" id="PF04290"/>
    </source>
</evidence>
<dbReference type="Pfam" id="PF04290">
    <property type="entry name" value="DctQ"/>
    <property type="match status" value="1"/>
</dbReference>
<dbReference type="PANTHER" id="PTHR35011">
    <property type="entry name" value="2,3-DIKETO-L-GULONATE TRAP TRANSPORTER SMALL PERMEASE PROTEIN YIAM"/>
    <property type="match status" value="1"/>
</dbReference>
<dbReference type="PANTHER" id="PTHR35011:SF2">
    <property type="entry name" value="2,3-DIKETO-L-GULONATE TRAP TRANSPORTER SMALL PERMEASE PROTEIN YIAM"/>
    <property type="match status" value="1"/>
</dbReference>
<dbReference type="InterPro" id="IPR055348">
    <property type="entry name" value="DctQ"/>
</dbReference>
<name>A0AA41K8V4_9FIRM</name>
<evidence type="ECO:0000256" key="5">
    <source>
        <dbReference type="ARBA" id="ARBA00022692"/>
    </source>
</evidence>
<protein>
    <submittedName>
        <fullName evidence="11">TRAP transporter small permease subunit</fullName>
    </submittedName>
</protein>
<evidence type="ECO:0000256" key="7">
    <source>
        <dbReference type="ARBA" id="ARBA00023136"/>
    </source>
</evidence>
<evidence type="ECO:0000256" key="4">
    <source>
        <dbReference type="ARBA" id="ARBA00022519"/>
    </source>
</evidence>
<dbReference type="GO" id="GO:0015740">
    <property type="term" value="P:C4-dicarboxylate transport"/>
    <property type="evidence" value="ECO:0007669"/>
    <property type="project" value="TreeGrafter"/>
</dbReference>